<dbReference type="Proteomes" id="UP000234323">
    <property type="component" value="Unassembled WGS sequence"/>
</dbReference>
<dbReference type="AlphaFoldDB" id="A0A2I1HGH2"/>
<feature type="compositionally biased region" description="Basic and acidic residues" evidence="1">
    <location>
        <begin position="172"/>
        <end position="187"/>
    </location>
</feature>
<dbReference type="VEuPathDB" id="FungiDB:RhiirFUN_002001"/>
<protein>
    <submittedName>
        <fullName evidence="2">Uncharacterized protein</fullName>
    </submittedName>
</protein>
<proteinExistence type="predicted"/>
<dbReference type="VEuPathDB" id="FungiDB:RhiirFUN_001999"/>
<reference evidence="2 3" key="1">
    <citation type="submission" date="2015-10" db="EMBL/GenBank/DDBJ databases">
        <title>Genome analyses suggest a sexual origin of heterokaryosis in a supposedly ancient asexual fungus.</title>
        <authorList>
            <person name="Ropars J."/>
            <person name="Sedzielewska K."/>
            <person name="Noel J."/>
            <person name="Charron P."/>
            <person name="Farinelli L."/>
            <person name="Marton T."/>
            <person name="Kruger M."/>
            <person name="Pelin A."/>
            <person name="Brachmann A."/>
            <person name="Corradi N."/>
        </authorList>
    </citation>
    <scope>NUCLEOTIDE SEQUENCE [LARGE SCALE GENOMIC DNA]</scope>
    <source>
        <strain evidence="2 3">A4</strain>
    </source>
</reference>
<dbReference type="EMBL" id="LLXI01002784">
    <property type="protein sequence ID" value="PKY57972.1"/>
    <property type="molecule type" value="Genomic_DNA"/>
</dbReference>
<comment type="caution">
    <text evidence="2">The sequence shown here is derived from an EMBL/GenBank/DDBJ whole genome shotgun (WGS) entry which is preliminary data.</text>
</comment>
<evidence type="ECO:0000313" key="2">
    <source>
        <dbReference type="EMBL" id="PKY57972.1"/>
    </source>
</evidence>
<gene>
    <name evidence="2" type="ORF">RhiirA4_429383</name>
</gene>
<feature type="compositionally biased region" description="Basic and acidic residues" evidence="1">
    <location>
        <begin position="142"/>
        <end position="164"/>
    </location>
</feature>
<evidence type="ECO:0000313" key="3">
    <source>
        <dbReference type="Proteomes" id="UP000234323"/>
    </source>
</evidence>
<keyword evidence="3" id="KW-1185">Reference proteome</keyword>
<name>A0A2I1HGH2_9GLOM</name>
<feature type="region of interest" description="Disordered" evidence="1">
    <location>
        <begin position="135"/>
        <end position="204"/>
    </location>
</feature>
<evidence type="ECO:0000256" key="1">
    <source>
        <dbReference type="SAM" id="MobiDB-lite"/>
    </source>
</evidence>
<accession>A0A2I1HGH2</accession>
<feature type="compositionally biased region" description="Low complexity" evidence="1">
    <location>
        <begin position="191"/>
        <end position="204"/>
    </location>
</feature>
<sequence length="204" mass="23879">MSDGVIWHLYNWGFNEEDIGNRQFLQEYIGLIRIYPINEKNKKWKKKEAGNKSSEEEDETNKTIITIYELLLGTKNELTKADISRILRLGFDQYEIVTDGFIREYKSVQEKNDKEVHKALYLHLVKRGLIRDVDEENTDESDSQRAPEIKILDPEEKSSDESEKLINTPEKNSSKHSDSEQEKENKKPKIKIPIVPITPIPDYQ</sequence>
<organism evidence="2 3">
    <name type="scientific">Rhizophagus irregularis</name>
    <dbReference type="NCBI Taxonomy" id="588596"/>
    <lineage>
        <taxon>Eukaryota</taxon>
        <taxon>Fungi</taxon>
        <taxon>Fungi incertae sedis</taxon>
        <taxon>Mucoromycota</taxon>
        <taxon>Glomeromycotina</taxon>
        <taxon>Glomeromycetes</taxon>
        <taxon>Glomerales</taxon>
        <taxon>Glomeraceae</taxon>
        <taxon>Rhizophagus</taxon>
    </lineage>
</organism>